<sequence>MHTHTRTRTRTRTRESQAFLRKRARTRGGGLGDAAAAPPGPKDGRDYQQSSKRGADRTRERAMREWLLQGSTSLAHYLGIKCRESGIESREAKTGGCGFIFVLFRFLWAREKAWLESRNGERNVAQAQRGPPTYIIPCVAYCLLLLGRGPLAFRLLYPGQPRLALDLRMT</sequence>
<gene>
    <name evidence="2" type="ORF">BGW36DRAFT_5269</name>
</gene>
<organism evidence="2 3">
    <name type="scientific">Talaromyces proteolyticus</name>
    <dbReference type="NCBI Taxonomy" id="1131652"/>
    <lineage>
        <taxon>Eukaryota</taxon>
        <taxon>Fungi</taxon>
        <taxon>Dikarya</taxon>
        <taxon>Ascomycota</taxon>
        <taxon>Pezizomycotina</taxon>
        <taxon>Eurotiomycetes</taxon>
        <taxon>Eurotiomycetidae</taxon>
        <taxon>Eurotiales</taxon>
        <taxon>Trichocomaceae</taxon>
        <taxon>Talaromyces</taxon>
        <taxon>Talaromyces sect. Bacilispori</taxon>
    </lineage>
</organism>
<keyword evidence="3" id="KW-1185">Reference proteome</keyword>
<dbReference type="GeneID" id="70252681"/>
<feature type="compositionally biased region" description="Basic residues" evidence="1">
    <location>
        <begin position="1"/>
        <end position="11"/>
    </location>
</feature>
<reference evidence="2" key="1">
    <citation type="submission" date="2021-12" db="EMBL/GenBank/DDBJ databases">
        <title>Convergent genome expansion in fungi linked to evolution of root-endophyte symbiosis.</title>
        <authorList>
            <consortium name="DOE Joint Genome Institute"/>
            <person name="Ke Y.-H."/>
            <person name="Bonito G."/>
            <person name="Liao H.-L."/>
            <person name="Looney B."/>
            <person name="Rojas-Flechas A."/>
            <person name="Nash J."/>
            <person name="Hameed K."/>
            <person name="Schadt C."/>
            <person name="Martin F."/>
            <person name="Crous P.W."/>
            <person name="Miettinen O."/>
            <person name="Magnuson J.K."/>
            <person name="Labbe J."/>
            <person name="Jacobson D."/>
            <person name="Doktycz M.J."/>
            <person name="Veneault-Fourrey C."/>
            <person name="Kuo A."/>
            <person name="Mondo S."/>
            <person name="Calhoun S."/>
            <person name="Riley R."/>
            <person name="Ohm R."/>
            <person name="LaButti K."/>
            <person name="Andreopoulos B."/>
            <person name="Pangilinan J."/>
            <person name="Nolan M."/>
            <person name="Tritt A."/>
            <person name="Clum A."/>
            <person name="Lipzen A."/>
            <person name="Daum C."/>
            <person name="Barry K."/>
            <person name="Grigoriev I.V."/>
            <person name="Vilgalys R."/>
        </authorList>
    </citation>
    <scope>NUCLEOTIDE SEQUENCE</scope>
    <source>
        <strain evidence="2">PMI_201</strain>
    </source>
</reference>
<comment type="caution">
    <text evidence="2">The sequence shown here is derived from an EMBL/GenBank/DDBJ whole genome shotgun (WGS) entry which is preliminary data.</text>
</comment>
<feature type="region of interest" description="Disordered" evidence="1">
    <location>
        <begin position="1"/>
        <end position="59"/>
    </location>
</feature>
<dbReference type="RefSeq" id="XP_046077610.1">
    <property type="nucleotide sequence ID" value="XM_046222394.1"/>
</dbReference>
<evidence type="ECO:0000313" key="2">
    <source>
        <dbReference type="EMBL" id="KAH8704989.1"/>
    </source>
</evidence>
<dbReference type="AlphaFoldDB" id="A0AAD4L6S2"/>
<dbReference type="EMBL" id="JAJTJA010000001">
    <property type="protein sequence ID" value="KAH8704989.1"/>
    <property type="molecule type" value="Genomic_DNA"/>
</dbReference>
<proteinExistence type="predicted"/>
<evidence type="ECO:0000313" key="3">
    <source>
        <dbReference type="Proteomes" id="UP001201262"/>
    </source>
</evidence>
<evidence type="ECO:0000256" key="1">
    <source>
        <dbReference type="SAM" id="MobiDB-lite"/>
    </source>
</evidence>
<name>A0AAD4L6S2_9EURO</name>
<dbReference type="Proteomes" id="UP001201262">
    <property type="component" value="Unassembled WGS sequence"/>
</dbReference>
<accession>A0AAD4L6S2</accession>
<protein>
    <submittedName>
        <fullName evidence="2">Uncharacterized protein</fullName>
    </submittedName>
</protein>